<sequence>MRKQGMPPNHACRPRKLYLEITGRHTDNGQNTYALYRQDQQVESLSEGEASEGRYGPIVETAAEYQEDELSDVRLVQCVGDIEVELLPEGGVTETGLVPKQRDFQHHLMVSCVPMQYLDHEEIAAGPCRGGFLYVFLNGRLIRELAIRVEPGKAPVFVDSDVAGYRRQGEVPVVRDYTGPELSNLHLPLRLGGETADVRLAYSDHPWPWAHVIELEAEPTRIEQRSQPLPLNTTAVAAMLDGNLRNHYQYGLEMERDETQGKAALEWLPPMRDRDPLYEQARGSARDYLEDVSGERWAGLVQQLQAERAFFESDEQEASAPEIDMRRRQRDFAPALRSTLVQQWNNVRRSDEDRADDSLLELIPAPSAGEDILAPLKDQQLCAIFLRDPKQAVDQLIDDIQASQELLWVLSEGMKYHPHGKSAELVLANCFMPNGPDGQENPVYLDEWFDRRLDRSRESLFARLTKEEERRLTRLRMDERLTSLVEMLEDESPGAFGAALRDAMLFDDLNHLEPYDWLSRSLEPLKAGMDCLDPKATPEEAEALQAPSSCRRTLDALFIEASHPLAYLLFAPENREEDDWGAAYARDLAKITQGGTAVADQASKVATPTGDALIAHQQRLDEESGGLAPGMSEFRMALNGMESVATRVSPHLLNVWSRLKLGEQRISLILASDLADLKGAMMGGLPIRVTYQGERIVMMLPDEVRPMFEELAQGGVALRAASAKNVLLGEAVASSSAAAQPHRVSGQVTSEQAYRWTQSGYIGLWSGLVVLELWNVGKSFRDFREEETELNRAKFGSAVIDASLLTAQGLKLANVRWGWAVRINQHLDRSFITNEAWQRAMGEAGQYRGAVAFAAGLLTATLVAIDAYQDYQKGLKHSAAWKGGASGAIAVGSYVGSGYGQGLANAARMQLVRNRFLNGLMGLVGTPRPVPVMLVSLGVALVCQVMATNSRDDRFSLWVRYGPFGHEQDELGGRLEGLTENTEDDVHQVDKRDYLASLRSASPEAAYFQLLQGLFQAQFELVTPQDLIDINPQFRDCDIAIRMTCPALQFGEFSLPIPNLMADYSAPVPDRRFTYQYAPMDRRRLLVEIDQRDPDDDKVRYLGLRLPDQWQRMGVPSVPGFGDVPADWLADNHGSFRHEPEFQNAYHRGESLVRLSLEDVEGEGTIEYWDSAERKHRELNDRVSLLAQPASLTWRWNKQGGRI</sequence>
<organism evidence="1 2">
    <name type="scientific">Halomonas elongata (strain ATCC 33173 / DSM 2581 / NBRC 15536 / NCIMB 2198 / 1H9)</name>
    <dbReference type="NCBI Taxonomy" id="768066"/>
    <lineage>
        <taxon>Bacteria</taxon>
        <taxon>Pseudomonadati</taxon>
        <taxon>Pseudomonadota</taxon>
        <taxon>Gammaproteobacteria</taxon>
        <taxon>Oceanospirillales</taxon>
        <taxon>Halomonadaceae</taxon>
        <taxon>Halomonas</taxon>
    </lineage>
</organism>
<protein>
    <submittedName>
        <fullName evidence="1">Uncharacterized protein</fullName>
    </submittedName>
</protein>
<name>E1V3W0_HALED</name>
<dbReference type="AlphaFoldDB" id="E1V3W0"/>
<evidence type="ECO:0000313" key="1">
    <source>
        <dbReference type="EMBL" id="CBV42789.2"/>
    </source>
</evidence>
<accession>E1V3W0</accession>
<proteinExistence type="predicted"/>
<reference evidence="2" key="1">
    <citation type="journal article" date="2011" name="Environ. Microbiol.">
        <title>A blueprint of ectoine metabolism from the genome of the industrial producer Halomonas elongata DSM 2581(T).</title>
        <authorList>
            <person name="Schwibbert K."/>
            <person name="Marin-Sanguino A."/>
            <person name="Bagyan I."/>
            <person name="Heidrich G."/>
            <person name="Lentzen G."/>
            <person name="Seitz H."/>
            <person name="Rampp M."/>
            <person name="Schuster S.C."/>
            <person name="Klenk H.P."/>
            <person name="Pfeiffer F."/>
            <person name="Oesterhelt D."/>
            <person name="Kunte H.J."/>
        </authorList>
    </citation>
    <scope>NUCLEOTIDE SEQUENCE [LARGE SCALE GENOMIC DNA]</scope>
    <source>
        <strain evidence="2">ATCC 33173 / DSM 2581 / NBRC 15536 / NCIMB 2198 / 1H9</strain>
    </source>
</reference>
<dbReference type="STRING" id="768066.HELO_2905"/>
<evidence type="ECO:0000313" key="2">
    <source>
        <dbReference type="Proteomes" id="UP000008707"/>
    </source>
</evidence>
<dbReference type="EMBL" id="FN869568">
    <property type="protein sequence ID" value="CBV42789.2"/>
    <property type="molecule type" value="Genomic_DNA"/>
</dbReference>
<dbReference type="CDD" id="cd20705">
    <property type="entry name" value="MIX_I"/>
    <property type="match status" value="1"/>
</dbReference>
<gene>
    <name evidence="1" type="ordered locus">HELO_2905</name>
</gene>
<dbReference type="Proteomes" id="UP000008707">
    <property type="component" value="Chromosome"/>
</dbReference>
<dbReference type="KEGG" id="hel:HELO_2905"/>